<name>V5ICX3_IXORI</name>
<sequence>MKETCTTIIFTLASLTVNTHNGVQGGRDNRKHFYAFKPANAVERSLDGHVAHMLYEVQPKASLALKEKEAKTTNRNRRDTSVVEVDRNTSYPMERRSGSYIAEVYLVLELQSVLCLNRRLFSLKFVKLAS</sequence>
<accession>V5ICX3</accession>
<protein>
    <submittedName>
        <fullName evidence="1">Uncharacterized protein</fullName>
    </submittedName>
</protein>
<dbReference type="EMBL" id="GANP01012937">
    <property type="protein sequence ID" value="JAB71531.1"/>
    <property type="molecule type" value="mRNA"/>
</dbReference>
<evidence type="ECO:0000313" key="1">
    <source>
        <dbReference type="EMBL" id="JAB71531.1"/>
    </source>
</evidence>
<organism evidence="1">
    <name type="scientific">Ixodes ricinus</name>
    <name type="common">Common tick</name>
    <name type="synonym">Acarus ricinus</name>
    <dbReference type="NCBI Taxonomy" id="34613"/>
    <lineage>
        <taxon>Eukaryota</taxon>
        <taxon>Metazoa</taxon>
        <taxon>Ecdysozoa</taxon>
        <taxon>Arthropoda</taxon>
        <taxon>Chelicerata</taxon>
        <taxon>Arachnida</taxon>
        <taxon>Acari</taxon>
        <taxon>Parasitiformes</taxon>
        <taxon>Ixodida</taxon>
        <taxon>Ixodoidea</taxon>
        <taxon>Ixodidae</taxon>
        <taxon>Ixodinae</taxon>
        <taxon>Ixodes</taxon>
    </lineage>
</organism>
<proteinExistence type="evidence at transcript level"/>
<reference evidence="1" key="1">
    <citation type="journal article" date="2015" name="Sci. Rep.">
        <title>Tissue- and time-dependent transcription in Ixodes ricinus salivary glands and midguts when blood feeding on the vertebrate host.</title>
        <authorList>
            <person name="Kotsyfakis M."/>
            <person name="Schwarz A."/>
            <person name="Erhart J."/>
            <person name="Ribeiro J.M."/>
        </authorList>
    </citation>
    <scope>NUCLEOTIDE SEQUENCE</scope>
    <source>
        <tissue evidence="1">Salivary gland and midgut</tissue>
    </source>
</reference>
<dbReference type="AlphaFoldDB" id="V5ICX3"/>